<accession>A0A158DS59</accession>
<proteinExistence type="predicted"/>
<comment type="caution">
    <text evidence="2">The sequence shown here is derived from an EMBL/GenBank/DDBJ whole genome shotgun (WGS) entry which is preliminary data.</text>
</comment>
<keyword evidence="3" id="KW-1185">Reference proteome</keyword>
<name>A0A158DS59_9BURK</name>
<reference evidence="2" key="1">
    <citation type="submission" date="2016-01" db="EMBL/GenBank/DDBJ databases">
        <authorList>
            <person name="Peeters C."/>
        </authorList>
    </citation>
    <scope>NUCLEOTIDE SEQUENCE [LARGE SCALE GENOMIC DNA]</scope>
    <source>
        <strain evidence="2">LMG 29325</strain>
    </source>
</reference>
<protein>
    <submittedName>
        <fullName evidence="2">Uncharacterized protein</fullName>
    </submittedName>
</protein>
<evidence type="ECO:0000313" key="2">
    <source>
        <dbReference type="EMBL" id="SAK97489.1"/>
    </source>
</evidence>
<keyword evidence="1" id="KW-0812">Transmembrane</keyword>
<gene>
    <name evidence="2" type="ORF">AWB82_07138</name>
</gene>
<keyword evidence="1" id="KW-0472">Membrane</keyword>
<sequence>MPAPSVPVEAILPALTLVFCCAASVPLLVKVPDVDTTTSRCA</sequence>
<keyword evidence="1" id="KW-1133">Transmembrane helix</keyword>
<dbReference type="AlphaFoldDB" id="A0A158DS59"/>
<dbReference type="EMBL" id="FCOJ02000119">
    <property type="protein sequence ID" value="SAK97489.1"/>
    <property type="molecule type" value="Genomic_DNA"/>
</dbReference>
<evidence type="ECO:0000256" key="1">
    <source>
        <dbReference type="SAM" id="Phobius"/>
    </source>
</evidence>
<evidence type="ECO:0000313" key="3">
    <source>
        <dbReference type="Proteomes" id="UP000054596"/>
    </source>
</evidence>
<feature type="transmembrane region" description="Helical" evidence="1">
    <location>
        <begin position="6"/>
        <end position="29"/>
    </location>
</feature>
<dbReference type="Proteomes" id="UP000054596">
    <property type="component" value="Unassembled WGS sequence"/>
</dbReference>
<organism evidence="2 3">
    <name type="scientific">Caballeronia glebae</name>
    <dbReference type="NCBI Taxonomy" id="1777143"/>
    <lineage>
        <taxon>Bacteria</taxon>
        <taxon>Pseudomonadati</taxon>
        <taxon>Pseudomonadota</taxon>
        <taxon>Betaproteobacteria</taxon>
        <taxon>Burkholderiales</taxon>
        <taxon>Burkholderiaceae</taxon>
        <taxon>Caballeronia</taxon>
    </lineage>
</organism>